<dbReference type="NCBIfam" id="TIGR03940">
    <property type="entry name" value="PGA_PgaD"/>
    <property type="match status" value="1"/>
</dbReference>
<sequence length="161" mass="19255">MKNDQIHSHSHVDQNPLDIPQYIDRPEYVKNKWAGFSLQILGWSLWMWLIMPIFTVFLWWFEGQNIYKQLFLSLNNNGRYSLYMLAICIVILILILFIWASYNWIRFYNVLRRSVPEPATEAQIAQSFNLNVRDIHAMKSSKNMTLHFDEHGNLIKYDTDL</sequence>
<evidence type="ECO:0000313" key="2">
    <source>
        <dbReference type="EMBL" id="QQT86459.1"/>
    </source>
</evidence>
<feature type="transmembrane region" description="Helical" evidence="1">
    <location>
        <begin position="81"/>
        <end position="105"/>
    </location>
</feature>
<reference evidence="2 3" key="1">
    <citation type="submission" date="2021-01" db="EMBL/GenBank/DDBJ databases">
        <title>FDA dAtabase for Regulatory Grade micrObial Sequences (FDA-ARGOS): Supporting development and validation of Infectious Disease Dx tests.</title>
        <authorList>
            <person name="Sproer C."/>
            <person name="Gronow S."/>
            <person name="Severitt S."/>
            <person name="Schroder I."/>
            <person name="Tallon L."/>
            <person name="Sadzewicz L."/>
            <person name="Zhao X."/>
            <person name="Boylan J."/>
            <person name="Ott S."/>
            <person name="Bowen H."/>
            <person name="Vavikolanu K."/>
            <person name="Mehta A."/>
            <person name="Aluvathingal J."/>
            <person name="Nadendla S."/>
            <person name="Lowell S."/>
            <person name="Myers T."/>
            <person name="Yan Y."/>
            <person name="Sichtig H."/>
        </authorList>
    </citation>
    <scope>NUCLEOTIDE SEQUENCE [LARGE SCALE GENOMIC DNA]</scope>
    <source>
        <strain evidence="2 3">FDAARGOS_1096</strain>
    </source>
</reference>
<dbReference type="InterPro" id="IPR023829">
    <property type="entry name" value="PGA_PgaD"/>
</dbReference>
<keyword evidence="1" id="KW-0812">Transmembrane</keyword>
<evidence type="ECO:0000313" key="3">
    <source>
        <dbReference type="Proteomes" id="UP000595320"/>
    </source>
</evidence>
<keyword evidence="1" id="KW-1133">Transmembrane helix</keyword>
<dbReference type="AlphaFoldDB" id="A0A7T9UIF7"/>
<dbReference type="RefSeq" id="WP_201686669.1">
    <property type="nucleotide sequence ID" value="NZ_CP068176.1"/>
</dbReference>
<dbReference type="GO" id="GO:0043709">
    <property type="term" value="P:cell adhesion involved in single-species biofilm formation"/>
    <property type="evidence" value="ECO:0007669"/>
    <property type="project" value="InterPro"/>
</dbReference>
<dbReference type="Proteomes" id="UP000595320">
    <property type="component" value="Chromosome"/>
</dbReference>
<name>A0A7T9UIF7_9GAMM</name>
<gene>
    <name evidence="2" type="primary">pgaD</name>
    <name evidence="2" type="ORF">I6I53_01195</name>
</gene>
<evidence type="ECO:0000256" key="1">
    <source>
        <dbReference type="SAM" id="Phobius"/>
    </source>
</evidence>
<accession>A0A7T9UIF7</accession>
<feature type="transmembrane region" description="Helical" evidence="1">
    <location>
        <begin position="40"/>
        <end position="61"/>
    </location>
</feature>
<dbReference type="Pfam" id="PF13994">
    <property type="entry name" value="PgaD"/>
    <property type="match status" value="1"/>
</dbReference>
<proteinExistence type="predicted"/>
<keyword evidence="1" id="KW-0472">Membrane</keyword>
<organism evidence="2 3">
    <name type="scientific">Acinetobacter ursingii</name>
    <dbReference type="NCBI Taxonomy" id="108980"/>
    <lineage>
        <taxon>Bacteria</taxon>
        <taxon>Pseudomonadati</taxon>
        <taxon>Pseudomonadota</taxon>
        <taxon>Gammaproteobacteria</taxon>
        <taxon>Moraxellales</taxon>
        <taxon>Moraxellaceae</taxon>
        <taxon>Acinetobacter</taxon>
    </lineage>
</organism>
<dbReference type="EMBL" id="CP068176">
    <property type="protein sequence ID" value="QQT86459.1"/>
    <property type="molecule type" value="Genomic_DNA"/>
</dbReference>
<protein>
    <submittedName>
        <fullName evidence="2">Poly-beta-1,6-N-acetyl-D-glucosamine biosynthesis protein PgaD</fullName>
    </submittedName>
</protein>